<dbReference type="STRING" id="1123350.SAMN02744040_00086"/>
<dbReference type="Proteomes" id="UP000242520">
    <property type="component" value="Unassembled WGS sequence"/>
</dbReference>
<proteinExistence type="predicted"/>
<protein>
    <submittedName>
        <fullName evidence="2">Uncharacterized protein</fullName>
    </submittedName>
</protein>
<keyword evidence="3" id="KW-1185">Reference proteome</keyword>
<evidence type="ECO:0000313" key="2">
    <source>
        <dbReference type="EMBL" id="SHG89909.1"/>
    </source>
</evidence>
<name>A0A1M5NL38_9FIRM</name>
<accession>A0A1M5NL38</accession>
<dbReference type="EMBL" id="FQXH01000005">
    <property type="protein sequence ID" value="SHG89909.1"/>
    <property type="molecule type" value="Genomic_DNA"/>
</dbReference>
<sequence>MKYQPKIIKCRLKTGGKTIDEIREQNKGQGLTYRDFENIQKAYEEFDGVVLLLSLWDYDNHESYHVYGWDDEVDEKMMMGIYHAEQTHPFPRYKGKKEEFIADWKAGKYDPGCPICFEKEDVEELEVIREEVKEEVGKEEKAKPKKKKRTKKKKKNRRH</sequence>
<gene>
    <name evidence="2" type="ORF">SAMN02744040_00086</name>
</gene>
<feature type="region of interest" description="Disordered" evidence="1">
    <location>
        <begin position="133"/>
        <end position="159"/>
    </location>
</feature>
<dbReference type="OrthoDB" id="2054533at2"/>
<organism evidence="2 3">
    <name type="scientific">Tepidibacter thalassicus DSM 15285</name>
    <dbReference type="NCBI Taxonomy" id="1123350"/>
    <lineage>
        <taxon>Bacteria</taxon>
        <taxon>Bacillati</taxon>
        <taxon>Bacillota</taxon>
        <taxon>Clostridia</taxon>
        <taxon>Peptostreptococcales</taxon>
        <taxon>Peptostreptococcaceae</taxon>
        <taxon>Tepidibacter</taxon>
    </lineage>
</organism>
<reference evidence="3" key="1">
    <citation type="submission" date="2016-11" db="EMBL/GenBank/DDBJ databases">
        <authorList>
            <person name="Varghese N."/>
            <person name="Submissions S."/>
        </authorList>
    </citation>
    <scope>NUCLEOTIDE SEQUENCE [LARGE SCALE GENOMIC DNA]</scope>
    <source>
        <strain evidence="3">DSM 15285</strain>
    </source>
</reference>
<feature type="compositionally biased region" description="Basic and acidic residues" evidence="1">
    <location>
        <begin position="133"/>
        <end position="142"/>
    </location>
</feature>
<dbReference type="AlphaFoldDB" id="A0A1M5NL38"/>
<evidence type="ECO:0000256" key="1">
    <source>
        <dbReference type="SAM" id="MobiDB-lite"/>
    </source>
</evidence>
<dbReference type="RefSeq" id="WP_072722903.1">
    <property type="nucleotide sequence ID" value="NZ_FQXH01000005.1"/>
</dbReference>
<feature type="compositionally biased region" description="Basic residues" evidence="1">
    <location>
        <begin position="143"/>
        <end position="159"/>
    </location>
</feature>
<evidence type="ECO:0000313" key="3">
    <source>
        <dbReference type="Proteomes" id="UP000242520"/>
    </source>
</evidence>